<dbReference type="Gene3D" id="3.40.190.10">
    <property type="entry name" value="Periplasmic binding protein-like II"/>
    <property type="match status" value="2"/>
</dbReference>
<sequence>MIRCLLALLIWGQSLMVAAVEEFHLEATVEPSSPLVIHAAFDLPYARPLLEDFHRRYPQYDVTYRNLTTLALHERFLASPDEPDVVMSSAMPWQYRLVNDGNAQSIITPNARSWPSWAKWRQELFAFTFEPIVMVVNREAEERFGTINSHADLLNMVSRHSDALRGRIVTYDPVASGAGYTYAIEESRLSPRYWDLIAALGSADTQLVGTTGEMLDGLHDGRFLIGYNLLGSYVRKSVEAAPGLRWVIPDDYALVIQRLAFVPQLAPNPGAARRFIDYLLSLEGQGVLADEGDIAALHPQLNGPGTATALQRRYAEGLRPMPLSPALLATLDDLKRRAMLSRWQREFSGDLIGEPDSP</sequence>
<evidence type="ECO:0000256" key="1">
    <source>
        <dbReference type="ARBA" id="ARBA00022729"/>
    </source>
</evidence>
<keyword evidence="1 2" id="KW-0732">Signal</keyword>
<keyword evidence="4" id="KW-1185">Reference proteome</keyword>
<feature type="signal peptide" evidence="2">
    <location>
        <begin position="1"/>
        <end position="19"/>
    </location>
</feature>
<dbReference type="Proteomes" id="UP000019113">
    <property type="component" value="Unassembled WGS sequence"/>
</dbReference>
<proteinExistence type="predicted"/>
<dbReference type="PANTHER" id="PTHR30006:SF25">
    <property type="entry name" value="PHOSPHOGLYCERATE TRANSPORT REGULATORY PROTEIN PGTC"/>
    <property type="match status" value="1"/>
</dbReference>
<dbReference type="eggNOG" id="COG1840">
    <property type="taxonomic scope" value="Bacteria"/>
</dbReference>
<dbReference type="Pfam" id="PF13531">
    <property type="entry name" value="SBP_bac_11"/>
    <property type="match status" value="1"/>
</dbReference>
<dbReference type="GO" id="GO:0030288">
    <property type="term" value="C:outer membrane-bounded periplasmic space"/>
    <property type="evidence" value="ECO:0007669"/>
    <property type="project" value="TreeGrafter"/>
</dbReference>
<dbReference type="AlphaFoldDB" id="W1N2M8"/>
<name>W1N2M8_9GAMM</name>
<dbReference type="RefSeq" id="WP_021820982.1">
    <property type="nucleotide sequence ID" value="NZ_AVBC01000055.1"/>
</dbReference>
<gene>
    <name evidence="3" type="ORF">BJB45_07100</name>
</gene>
<evidence type="ECO:0008006" key="5">
    <source>
        <dbReference type="Google" id="ProtNLM"/>
    </source>
</evidence>
<dbReference type="PANTHER" id="PTHR30006">
    <property type="entry name" value="THIAMINE-BINDING PERIPLASMIC PROTEIN-RELATED"/>
    <property type="match status" value="1"/>
</dbReference>
<reference evidence="3 4" key="1">
    <citation type="submission" date="2013-08" db="EMBL/GenBank/DDBJ databases">
        <title>draft genome of Halomonas huanghegensis, strain BJGMM-B45T.</title>
        <authorList>
            <person name="Miao C."/>
            <person name="Wan Y."/>
            <person name="Jin W."/>
        </authorList>
    </citation>
    <scope>NUCLEOTIDE SEQUENCE [LARGE SCALE GENOMIC DNA]</scope>
    <source>
        <strain evidence="3 4">BJGMM-B45</strain>
    </source>
</reference>
<dbReference type="STRING" id="1178482.AR456_08415"/>
<dbReference type="EMBL" id="AVBC01000055">
    <property type="protein sequence ID" value="ERL49235.1"/>
    <property type="molecule type" value="Genomic_DNA"/>
</dbReference>
<accession>W1N2M8</accession>
<dbReference type="SUPFAM" id="SSF53850">
    <property type="entry name" value="Periplasmic binding protein-like II"/>
    <property type="match status" value="1"/>
</dbReference>
<comment type="caution">
    <text evidence="3">The sequence shown here is derived from an EMBL/GenBank/DDBJ whole genome shotgun (WGS) entry which is preliminary data.</text>
</comment>
<evidence type="ECO:0000313" key="4">
    <source>
        <dbReference type="Proteomes" id="UP000019113"/>
    </source>
</evidence>
<organism evidence="3 4">
    <name type="scientific">Halomonas huangheensis</name>
    <dbReference type="NCBI Taxonomy" id="1178482"/>
    <lineage>
        <taxon>Bacteria</taxon>
        <taxon>Pseudomonadati</taxon>
        <taxon>Pseudomonadota</taxon>
        <taxon>Gammaproteobacteria</taxon>
        <taxon>Oceanospirillales</taxon>
        <taxon>Halomonadaceae</taxon>
        <taxon>Halomonas</taxon>
    </lineage>
</organism>
<feature type="chain" id="PRO_5004806150" description="ABC transporter substrate-binding protein" evidence="2">
    <location>
        <begin position="20"/>
        <end position="358"/>
    </location>
</feature>
<evidence type="ECO:0000313" key="3">
    <source>
        <dbReference type="EMBL" id="ERL49235.1"/>
    </source>
</evidence>
<dbReference type="PATRIC" id="fig|1178482.3.peg.4012"/>
<dbReference type="OrthoDB" id="8673316at2"/>
<protein>
    <recommendedName>
        <fullName evidence="5">ABC transporter substrate-binding protein</fullName>
    </recommendedName>
</protein>
<evidence type="ECO:0000256" key="2">
    <source>
        <dbReference type="SAM" id="SignalP"/>
    </source>
</evidence>